<keyword evidence="4" id="KW-1185">Reference proteome</keyword>
<dbReference type="GeneTree" id="ENSGT00740000116808"/>
<feature type="region of interest" description="Disordered" evidence="1">
    <location>
        <begin position="48"/>
        <end position="117"/>
    </location>
</feature>
<sequence length="443" mass="49204">MFNESVFRARVASVMETLTATAVREVCQIMEESYAALRVEMKCSHEPHRKPLTKETGTGMDNEKETGTGMDNEKETGTGMDNEKETGTGMDNEKETGTGMDNEKEIGTGMDNEKEIGTGMDNEKEIGTGMDNEETVQALNPCRSSDRIQMAGLRKTTVEEQQDEEEASGADTEDDPTGHDDYTPLLPMSSQRPSQPVKPKTTSSLVKLTEDEVHHSIVPVNSLLSLTRCTTCCKLFHCPLCLSFKPTKRSRLQRHVDVHLKNAVSFKDKKICKCNLDCRTDGHYHCPQCERTIIRRDAMTSHLLLCQGASAPVSSSALPSTHAAPSTPLVLPTPAINQRIKITAHNQLPQSPAYRTLTTMCDHCGFVLLRKNLKQHLLRKHPEIATPLEGAELDPVSVAQQHGTMKHAEGTRRRLTATCTICGRTVTMKNMRAHMNRKHPDSW</sequence>
<accession>A0A673VKW0</accession>
<reference evidence="3" key="1">
    <citation type="submission" date="2025-08" db="UniProtKB">
        <authorList>
            <consortium name="Ensembl"/>
        </authorList>
    </citation>
    <scope>IDENTIFICATION</scope>
</reference>
<feature type="compositionally biased region" description="Polar residues" evidence="1">
    <location>
        <begin position="188"/>
        <end position="203"/>
    </location>
</feature>
<feature type="region of interest" description="Disordered" evidence="1">
    <location>
        <begin position="154"/>
        <end position="203"/>
    </location>
</feature>
<feature type="compositionally biased region" description="Basic and acidic residues" evidence="1">
    <location>
        <begin position="61"/>
        <end position="117"/>
    </location>
</feature>
<protein>
    <recommendedName>
        <fullName evidence="2">C2H2-type domain-containing protein</fullName>
    </recommendedName>
</protein>
<evidence type="ECO:0000256" key="1">
    <source>
        <dbReference type="SAM" id="MobiDB-lite"/>
    </source>
</evidence>
<dbReference type="SMART" id="SM00355">
    <property type="entry name" value="ZnF_C2H2"/>
    <property type="match status" value="4"/>
</dbReference>
<feature type="domain" description="C2H2-type" evidence="2">
    <location>
        <begin position="236"/>
        <end position="259"/>
    </location>
</feature>
<dbReference type="Proteomes" id="UP000472277">
    <property type="component" value="Chromosome 4"/>
</dbReference>
<dbReference type="Ensembl" id="ENSSTUT00000000288.1">
    <property type="protein sequence ID" value="ENSSTUP00000000250.1"/>
    <property type="gene ID" value="ENSSTUG00000000188.1"/>
</dbReference>
<feature type="compositionally biased region" description="Acidic residues" evidence="1">
    <location>
        <begin position="160"/>
        <end position="175"/>
    </location>
</feature>
<reference evidence="3" key="2">
    <citation type="submission" date="2025-09" db="UniProtKB">
        <authorList>
            <consortium name="Ensembl"/>
        </authorList>
    </citation>
    <scope>IDENTIFICATION</scope>
</reference>
<name>A0A673VKW0_SALTR</name>
<organism evidence="3 4">
    <name type="scientific">Salmo trutta</name>
    <name type="common">Brown trout</name>
    <dbReference type="NCBI Taxonomy" id="8032"/>
    <lineage>
        <taxon>Eukaryota</taxon>
        <taxon>Metazoa</taxon>
        <taxon>Chordata</taxon>
        <taxon>Craniata</taxon>
        <taxon>Vertebrata</taxon>
        <taxon>Euteleostomi</taxon>
        <taxon>Actinopterygii</taxon>
        <taxon>Neopterygii</taxon>
        <taxon>Teleostei</taxon>
        <taxon>Protacanthopterygii</taxon>
        <taxon>Salmoniformes</taxon>
        <taxon>Salmonidae</taxon>
        <taxon>Salmoninae</taxon>
        <taxon>Salmo</taxon>
    </lineage>
</organism>
<proteinExistence type="predicted"/>
<evidence type="ECO:0000313" key="3">
    <source>
        <dbReference type="Ensembl" id="ENSSTUP00000000250.1"/>
    </source>
</evidence>
<dbReference type="InterPro" id="IPR013087">
    <property type="entry name" value="Znf_C2H2_type"/>
</dbReference>
<evidence type="ECO:0000259" key="2">
    <source>
        <dbReference type="SMART" id="SM00355"/>
    </source>
</evidence>
<dbReference type="AlphaFoldDB" id="A0A673VKW0"/>
<dbReference type="InParanoid" id="A0A673VKW0"/>
<feature type="domain" description="C2H2-type" evidence="2">
    <location>
        <begin position="417"/>
        <end position="439"/>
    </location>
</feature>
<evidence type="ECO:0000313" key="4">
    <source>
        <dbReference type="Proteomes" id="UP000472277"/>
    </source>
</evidence>
<dbReference type="OMA" id="CERTIIR"/>
<feature type="domain" description="C2H2-type" evidence="2">
    <location>
        <begin position="359"/>
        <end position="381"/>
    </location>
</feature>
<feature type="domain" description="C2H2-type" evidence="2">
    <location>
        <begin position="284"/>
        <end position="304"/>
    </location>
</feature>